<dbReference type="EMBL" id="AP027059">
    <property type="protein sequence ID" value="BDU51280.1"/>
    <property type="molecule type" value="Genomic_DNA"/>
</dbReference>
<evidence type="ECO:0000256" key="4">
    <source>
        <dbReference type="ARBA" id="ARBA00022679"/>
    </source>
</evidence>
<dbReference type="GO" id="GO:0016740">
    <property type="term" value="F:transferase activity"/>
    <property type="evidence" value="ECO:0007669"/>
    <property type="project" value="UniProtKB-UniRule"/>
</dbReference>
<dbReference type="Pfam" id="PF02424">
    <property type="entry name" value="ApbE"/>
    <property type="match status" value="1"/>
</dbReference>
<dbReference type="SUPFAM" id="SSF143631">
    <property type="entry name" value="ApbE-like"/>
    <property type="match status" value="1"/>
</dbReference>
<evidence type="ECO:0000256" key="10">
    <source>
        <dbReference type="PIRNR" id="PIRNR006268"/>
    </source>
</evidence>
<dbReference type="InterPro" id="IPR003374">
    <property type="entry name" value="ApbE-like_sf"/>
</dbReference>
<evidence type="ECO:0000256" key="9">
    <source>
        <dbReference type="ARBA" id="ARBA00048540"/>
    </source>
</evidence>
<comment type="catalytic activity">
    <reaction evidence="9 10">
        <text>L-threonyl-[protein] + FAD = FMN-L-threonyl-[protein] + AMP + H(+)</text>
        <dbReference type="Rhea" id="RHEA:36847"/>
        <dbReference type="Rhea" id="RHEA-COMP:11060"/>
        <dbReference type="Rhea" id="RHEA-COMP:11061"/>
        <dbReference type="ChEBI" id="CHEBI:15378"/>
        <dbReference type="ChEBI" id="CHEBI:30013"/>
        <dbReference type="ChEBI" id="CHEBI:57692"/>
        <dbReference type="ChEBI" id="CHEBI:74257"/>
        <dbReference type="ChEBI" id="CHEBI:456215"/>
        <dbReference type="EC" id="2.7.1.180"/>
    </reaction>
</comment>
<evidence type="ECO:0000313" key="12">
    <source>
        <dbReference type="EMBL" id="BDU51280.1"/>
    </source>
</evidence>
<evidence type="ECO:0000256" key="7">
    <source>
        <dbReference type="ARBA" id="ARBA00022842"/>
    </source>
</evidence>
<accession>A0AAU9DD59</accession>
<evidence type="ECO:0000256" key="8">
    <source>
        <dbReference type="ARBA" id="ARBA00031306"/>
    </source>
</evidence>
<dbReference type="EC" id="2.7.1.180" evidence="1 10"/>
<reference evidence="12 13" key="1">
    <citation type="submission" date="2022-11" db="EMBL/GenBank/DDBJ databases">
        <title>Haliovirga abyssi gen. nov., sp. nov., a mesophilic fermentative bacterium isolated from the Iheya North hydrothermal field and the proposal of Haliovirgaceae fam. nov.</title>
        <authorList>
            <person name="Miyazaki U."/>
            <person name="Tame A."/>
            <person name="Miyazaki J."/>
            <person name="Takai K."/>
            <person name="Sawayama S."/>
            <person name="Kitajima M."/>
            <person name="Okamoto A."/>
            <person name="Nakagawa S."/>
        </authorList>
    </citation>
    <scope>NUCLEOTIDE SEQUENCE [LARGE SCALE GENOMIC DNA]</scope>
    <source>
        <strain evidence="12 13">IC12</strain>
    </source>
</reference>
<dbReference type="InterPro" id="IPR024932">
    <property type="entry name" value="ApbE"/>
</dbReference>
<feature type="binding site" evidence="11">
    <location>
        <position position="166"/>
    </location>
    <ligand>
        <name>Mg(2+)</name>
        <dbReference type="ChEBI" id="CHEBI:18420"/>
    </ligand>
</feature>
<sequence length="328" mass="37776">MKNILISLIILFNLFGCNSIKKIEKEKFLFGTFIKITVFSENKTLAENSVKKAFDEITRVQDEYNPYKKGSKFYNLNHNSGKYIKVSNEEIMMLKDAIKMSELTNGKYDITIAPIMKLWNFKEEKAKALPNQKKLKEKLNLVDYKKIKIDNNFVKIGKNQEIDTGSFLKGYAIYRAREILKKNGIKSAFISAISSIEVIGEKPNNKKWKIGIQNPENKEKILKILEVSNVSIGVSGDYQTYKIINGKKYHHLIDATTGYPARENKMVVILAKNSYIADLYSTALFPLKKEKILKIVNFNKDLEAMIVDKNMNISYSSNFENYISKEKK</sequence>
<name>A0AAU9DD59_9FUSO</name>
<keyword evidence="7 10" id="KW-0460">Magnesium</keyword>
<keyword evidence="3 10" id="KW-0285">Flavoprotein</keyword>
<keyword evidence="5 10" id="KW-0479">Metal-binding</keyword>
<evidence type="ECO:0000256" key="2">
    <source>
        <dbReference type="ARBA" id="ARBA00016337"/>
    </source>
</evidence>
<dbReference type="PANTHER" id="PTHR30040">
    <property type="entry name" value="THIAMINE BIOSYNTHESIS LIPOPROTEIN APBE"/>
    <property type="match status" value="1"/>
</dbReference>
<comment type="cofactor">
    <cofactor evidence="11">
        <name>Mg(2+)</name>
        <dbReference type="ChEBI" id="CHEBI:18420"/>
    </cofactor>
    <cofactor evidence="11">
        <name>Mn(2+)</name>
        <dbReference type="ChEBI" id="CHEBI:29035"/>
    </cofactor>
    <text evidence="11">Magnesium. Can also use manganese.</text>
</comment>
<dbReference type="Gene3D" id="3.10.520.10">
    <property type="entry name" value="ApbE-like domains"/>
    <property type="match status" value="1"/>
</dbReference>
<evidence type="ECO:0000256" key="1">
    <source>
        <dbReference type="ARBA" id="ARBA00011955"/>
    </source>
</evidence>
<dbReference type="PANTHER" id="PTHR30040:SF2">
    <property type="entry name" value="FAD:PROTEIN FMN TRANSFERASE"/>
    <property type="match status" value="1"/>
</dbReference>
<dbReference type="GO" id="GO:0046872">
    <property type="term" value="F:metal ion binding"/>
    <property type="evidence" value="ECO:0007669"/>
    <property type="project" value="UniProtKB-UniRule"/>
</dbReference>
<evidence type="ECO:0000256" key="6">
    <source>
        <dbReference type="ARBA" id="ARBA00022827"/>
    </source>
</evidence>
<dbReference type="KEGG" id="haby:HLVA_18490"/>
<evidence type="ECO:0000256" key="11">
    <source>
        <dbReference type="PIRSR" id="PIRSR006268-2"/>
    </source>
</evidence>
<dbReference type="AlphaFoldDB" id="A0AAU9DD59"/>
<gene>
    <name evidence="12" type="ORF">HLVA_18490</name>
</gene>
<organism evidence="12 13">
    <name type="scientific">Haliovirga abyssi</name>
    <dbReference type="NCBI Taxonomy" id="2996794"/>
    <lineage>
        <taxon>Bacteria</taxon>
        <taxon>Fusobacteriati</taxon>
        <taxon>Fusobacteriota</taxon>
        <taxon>Fusobacteriia</taxon>
        <taxon>Fusobacteriales</taxon>
        <taxon>Haliovirgaceae</taxon>
        <taxon>Haliovirga</taxon>
    </lineage>
</organism>
<keyword evidence="13" id="KW-1185">Reference proteome</keyword>
<dbReference type="RefSeq" id="WP_307904144.1">
    <property type="nucleotide sequence ID" value="NZ_AP027059.1"/>
</dbReference>
<comment type="similarity">
    <text evidence="10">Belongs to the ApbE family.</text>
</comment>
<feature type="binding site" evidence="11">
    <location>
        <position position="282"/>
    </location>
    <ligand>
        <name>Mg(2+)</name>
        <dbReference type="ChEBI" id="CHEBI:18420"/>
    </ligand>
</feature>
<evidence type="ECO:0000256" key="3">
    <source>
        <dbReference type="ARBA" id="ARBA00022630"/>
    </source>
</evidence>
<keyword evidence="6 10" id="KW-0274">FAD</keyword>
<evidence type="ECO:0000256" key="5">
    <source>
        <dbReference type="ARBA" id="ARBA00022723"/>
    </source>
</evidence>
<feature type="binding site" evidence="11">
    <location>
        <position position="278"/>
    </location>
    <ligand>
        <name>Mg(2+)</name>
        <dbReference type="ChEBI" id="CHEBI:18420"/>
    </ligand>
</feature>
<keyword evidence="4 10" id="KW-0808">Transferase</keyword>
<protein>
    <recommendedName>
        <fullName evidence="2 10">FAD:protein FMN transferase</fullName>
        <ecNumber evidence="1 10">2.7.1.180</ecNumber>
    </recommendedName>
    <alternativeName>
        <fullName evidence="8 10">Flavin transferase</fullName>
    </alternativeName>
</protein>
<dbReference type="PIRSF" id="PIRSF006268">
    <property type="entry name" value="ApbE"/>
    <property type="match status" value="1"/>
</dbReference>
<dbReference type="Proteomes" id="UP001321582">
    <property type="component" value="Chromosome"/>
</dbReference>
<proteinExistence type="inferred from homology"/>
<evidence type="ECO:0000313" key="13">
    <source>
        <dbReference type="Proteomes" id="UP001321582"/>
    </source>
</evidence>